<gene>
    <name evidence="3" type="ORF">BSAL_09505</name>
</gene>
<feature type="region of interest" description="Disordered" evidence="2">
    <location>
        <begin position="150"/>
        <end position="171"/>
    </location>
</feature>
<keyword evidence="4" id="KW-1185">Reference proteome</keyword>
<evidence type="ECO:0000256" key="1">
    <source>
        <dbReference type="SAM" id="Coils"/>
    </source>
</evidence>
<name>A0A0S4JB38_BODSA</name>
<feature type="region of interest" description="Disordered" evidence="2">
    <location>
        <begin position="632"/>
        <end position="656"/>
    </location>
</feature>
<evidence type="ECO:0000313" key="4">
    <source>
        <dbReference type="Proteomes" id="UP000051952"/>
    </source>
</evidence>
<evidence type="ECO:0000313" key="3">
    <source>
        <dbReference type="EMBL" id="CUG87295.1"/>
    </source>
</evidence>
<feature type="compositionally biased region" description="Acidic residues" evidence="2">
    <location>
        <begin position="69"/>
        <end position="81"/>
    </location>
</feature>
<dbReference type="Proteomes" id="UP000051952">
    <property type="component" value="Unassembled WGS sequence"/>
</dbReference>
<dbReference type="EMBL" id="CYKH01001489">
    <property type="protein sequence ID" value="CUG87295.1"/>
    <property type="molecule type" value="Genomic_DNA"/>
</dbReference>
<feature type="compositionally biased region" description="Basic and acidic residues" evidence="2">
    <location>
        <begin position="238"/>
        <end position="254"/>
    </location>
</feature>
<sequence length="780" mass="89425">MEDDIQYKEYKAQVPPKWAHFDKIGPAAFGGSVGRSSRNGGGFVSFMKAALSKNNQQFESSVAAHSGAGEDDDGGDDDDAPDGAVTVQTVGGKKKQNRSWMEEMTAYCKAQDLKIQAKEKSTQLEAELRKRQQKANARRERMLAAATTLPGATNTTPGVSTTAPQVASSSLSSRPSETLCAAMELETARLVNRYEERIITRFEKREATLIRHLDQAQEKRKGVQASLAERSQYLQEVTDDKERKTQRRFRENQEAKRKHIEDEIKASTVRSNAVEVRLHRAREVLNLRRAEIGAENERKIEAALRAREEKRTAYEEQLDHKIELTNQRLLESKLAHQVEVAEDRGGKALARAQEERSRQRAAQLVACERAEKHRDRVITEKEQQHVELQQAWVDRNKSRENRFDATASRIYDKTLSLNMSIIERAHSPPPVSAPPNYRTAAGAAALSSVLDKSHVQSDVTRHLQRYDQQNLEKYEKALELELEAFEHERRFQERQKLALAELTERTHNRGVALAQAKKRAERAAQARSDRIEKDAIIRQQKSDKALEELRSMESDMRQTANQDKARKAKEALELVQVTQRQELLKAMQQKEELVRSKAAAREAERITKVAEEQAAHERRWEETRAHIRAVQESRESRLEENLQKKEFQREKAAQQRDEKTIALQTQLQTESDNRAAVLAALEASFAAKREKKRRHYDSKQAAWESSRAEQLRQEREYYAHKSDAHDRRTEKAHASMDKRMEAHAERTIAKLQHTYERATATLPRHLCFTPPPQRPHSSLK</sequence>
<feature type="coiled-coil region" evidence="1">
    <location>
        <begin position="468"/>
        <end position="495"/>
    </location>
</feature>
<dbReference type="VEuPathDB" id="TriTrypDB:BSAL_09505"/>
<keyword evidence="1" id="KW-0175">Coiled coil</keyword>
<feature type="region of interest" description="Disordered" evidence="2">
    <location>
        <begin position="234"/>
        <end position="254"/>
    </location>
</feature>
<feature type="region of interest" description="Disordered" evidence="2">
    <location>
        <begin position="57"/>
        <end position="97"/>
    </location>
</feature>
<feature type="compositionally biased region" description="Polar residues" evidence="2">
    <location>
        <begin position="150"/>
        <end position="167"/>
    </location>
</feature>
<feature type="region of interest" description="Disordered" evidence="2">
    <location>
        <begin position="761"/>
        <end position="780"/>
    </location>
</feature>
<feature type="region of interest" description="Disordered" evidence="2">
    <location>
        <begin position="688"/>
        <end position="746"/>
    </location>
</feature>
<evidence type="ECO:0000256" key="2">
    <source>
        <dbReference type="SAM" id="MobiDB-lite"/>
    </source>
</evidence>
<dbReference type="AlphaFoldDB" id="A0A0S4JB38"/>
<organism evidence="3 4">
    <name type="scientific">Bodo saltans</name>
    <name type="common">Flagellated protozoan</name>
    <dbReference type="NCBI Taxonomy" id="75058"/>
    <lineage>
        <taxon>Eukaryota</taxon>
        <taxon>Discoba</taxon>
        <taxon>Euglenozoa</taxon>
        <taxon>Kinetoplastea</taxon>
        <taxon>Metakinetoplastina</taxon>
        <taxon>Eubodonida</taxon>
        <taxon>Bodonidae</taxon>
        <taxon>Bodo</taxon>
    </lineage>
</organism>
<accession>A0A0S4JB38</accession>
<protein>
    <submittedName>
        <fullName evidence="3">Uncharacterized protein</fullName>
    </submittedName>
</protein>
<reference evidence="4" key="1">
    <citation type="submission" date="2015-09" db="EMBL/GenBank/DDBJ databases">
        <authorList>
            <consortium name="Pathogen Informatics"/>
        </authorList>
    </citation>
    <scope>NUCLEOTIDE SEQUENCE [LARGE SCALE GENOMIC DNA]</scope>
    <source>
        <strain evidence="4">Lake Konstanz</strain>
    </source>
</reference>
<feature type="compositionally biased region" description="Basic and acidic residues" evidence="2">
    <location>
        <begin position="706"/>
        <end position="746"/>
    </location>
</feature>
<proteinExistence type="predicted"/>